<dbReference type="SUPFAM" id="SSF51445">
    <property type="entry name" value="(Trans)glycosidases"/>
    <property type="match status" value="1"/>
</dbReference>
<dbReference type="Gene3D" id="3.10.50.10">
    <property type="match status" value="1"/>
</dbReference>
<dbReference type="InterPro" id="IPR036861">
    <property type="entry name" value="Endochitinase-like_sf"/>
</dbReference>
<feature type="disulfide bond" evidence="12">
    <location>
        <begin position="94"/>
        <end position="108"/>
    </location>
</feature>
<feature type="signal peptide" evidence="15">
    <location>
        <begin position="1"/>
        <end position="29"/>
    </location>
</feature>
<feature type="domain" description="Chitin-binding type-1" evidence="16">
    <location>
        <begin position="75"/>
        <end position="124"/>
    </location>
</feature>
<evidence type="ECO:0000256" key="7">
    <source>
        <dbReference type="ARBA" id="ARBA00022801"/>
    </source>
</evidence>
<dbReference type="InterPro" id="IPR029070">
    <property type="entry name" value="Chitinase_insertion_sf"/>
</dbReference>
<evidence type="ECO:0000256" key="12">
    <source>
        <dbReference type="PROSITE-ProRule" id="PRU00261"/>
    </source>
</evidence>
<evidence type="ECO:0000256" key="15">
    <source>
        <dbReference type="SAM" id="SignalP"/>
    </source>
</evidence>
<protein>
    <recommendedName>
        <fullName evidence="4">chitinase</fullName>
        <ecNumber evidence="4">3.2.1.14</ecNumber>
    </recommendedName>
</protein>
<feature type="disulfide bond" evidence="12">
    <location>
        <begin position="118"/>
        <end position="122"/>
    </location>
</feature>
<dbReference type="Pfam" id="PF00704">
    <property type="entry name" value="Glyco_hydro_18"/>
    <property type="match status" value="1"/>
</dbReference>
<feature type="region of interest" description="Disordered" evidence="14">
    <location>
        <begin position="1654"/>
        <end position="1679"/>
    </location>
</feature>
<comment type="caution">
    <text evidence="18">The sequence shown here is derived from an EMBL/GenBank/DDBJ whole genome shotgun (WGS) entry which is preliminary data.</text>
</comment>
<keyword evidence="7 13" id="KW-0378">Hydrolase</keyword>
<evidence type="ECO:0000256" key="13">
    <source>
        <dbReference type="RuleBase" id="RU000489"/>
    </source>
</evidence>
<keyword evidence="12" id="KW-1015">Disulfide bond</keyword>
<feature type="compositionally biased region" description="Acidic residues" evidence="14">
    <location>
        <begin position="1658"/>
        <end position="1667"/>
    </location>
</feature>
<evidence type="ECO:0000259" key="17">
    <source>
        <dbReference type="PROSITE" id="PS51910"/>
    </source>
</evidence>
<evidence type="ECO:0000259" key="16">
    <source>
        <dbReference type="PROSITE" id="PS50941"/>
    </source>
</evidence>
<dbReference type="InterPro" id="IPR001579">
    <property type="entry name" value="Glyco_hydro_18_chit_AS"/>
</dbReference>
<dbReference type="Proteomes" id="UP001465668">
    <property type="component" value="Unassembled WGS sequence"/>
</dbReference>
<dbReference type="SMART" id="SM00270">
    <property type="entry name" value="ChtBD1"/>
    <property type="match status" value="2"/>
</dbReference>
<evidence type="ECO:0000256" key="2">
    <source>
        <dbReference type="ARBA" id="ARBA00004613"/>
    </source>
</evidence>
<reference evidence="18 19" key="1">
    <citation type="submission" date="2024-02" db="EMBL/GenBank/DDBJ databases">
        <title>First draft genome assembly of two strains of Seiridium cardinale.</title>
        <authorList>
            <person name="Emiliani G."/>
            <person name="Scali E."/>
        </authorList>
    </citation>
    <scope>NUCLEOTIDE SEQUENCE [LARGE SCALE GENOMIC DNA]</scope>
    <source>
        <strain evidence="18 19">BM-138-000479</strain>
    </source>
</reference>
<feature type="domain" description="GH18" evidence="17">
    <location>
        <begin position="137"/>
        <end position="500"/>
    </location>
</feature>
<keyword evidence="5" id="KW-0964">Secreted</keyword>
<dbReference type="EMBL" id="JARVKM010000096">
    <property type="protein sequence ID" value="KAK9770309.1"/>
    <property type="molecule type" value="Genomic_DNA"/>
</dbReference>
<proteinExistence type="inferred from homology"/>
<evidence type="ECO:0000256" key="10">
    <source>
        <dbReference type="ARBA" id="ARBA00023295"/>
    </source>
</evidence>
<dbReference type="PROSITE" id="PS50941">
    <property type="entry name" value="CHIT_BIND_I_2"/>
    <property type="match status" value="1"/>
</dbReference>
<evidence type="ECO:0000256" key="8">
    <source>
        <dbReference type="ARBA" id="ARBA00023024"/>
    </source>
</evidence>
<keyword evidence="6 12" id="KW-0147">Chitin-binding</keyword>
<dbReference type="PROSITE" id="PS00026">
    <property type="entry name" value="CHIT_BIND_I_1"/>
    <property type="match status" value="1"/>
</dbReference>
<feature type="disulfide bond" evidence="12">
    <location>
        <begin position="89"/>
        <end position="101"/>
    </location>
</feature>
<dbReference type="SUPFAM" id="SSF54556">
    <property type="entry name" value="Chitinase insertion domain"/>
    <property type="match status" value="1"/>
</dbReference>
<name>A0ABR2X949_9PEZI</name>
<dbReference type="EC" id="3.2.1.14" evidence="4"/>
<evidence type="ECO:0000313" key="19">
    <source>
        <dbReference type="Proteomes" id="UP001465668"/>
    </source>
</evidence>
<evidence type="ECO:0000256" key="1">
    <source>
        <dbReference type="ARBA" id="ARBA00000822"/>
    </source>
</evidence>
<comment type="catalytic activity">
    <reaction evidence="1">
        <text>Random endo-hydrolysis of N-acetyl-beta-D-glucosaminide (1-&gt;4)-beta-linkages in chitin and chitodextrins.</text>
        <dbReference type="EC" id="3.2.1.14"/>
    </reaction>
</comment>
<comment type="similarity">
    <text evidence="3">Belongs to the glycosyl hydrolase 18 family. Chitinase class V subfamily.</text>
</comment>
<keyword evidence="15" id="KW-0732">Signal</keyword>
<feature type="chain" id="PRO_5045870474" description="chitinase" evidence="15">
    <location>
        <begin position="30"/>
        <end position="1710"/>
    </location>
</feature>
<dbReference type="InterPro" id="IPR029476">
    <property type="entry name" value="DNase_NucA_NucB"/>
</dbReference>
<evidence type="ECO:0000313" key="18">
    <source>
        <dbReference type="EMBL" id="KAK9770309.1"/>
    </source>
</evidence>
<evidence type="ECO:0000256" key="4">
    <source>
        <dbReference type="ARBA" id="ARBA00012729"/>
    </source>
</evidence>
<sequence length="1710" mass="186524">MVGPKMAPASTTFTPLLILFLSLLSLINAQTYYCDADNPCDNGACCGVSDGETQGICGYGDTYCGDTCISNCTATAECGRYAETKGTTCPLNVCCSAYGFCGTASDFCTQTDDKDTSCQSNCDYPTEPSCSSNDVLKRVIGYYESWSATRVCDSWRPNDIAAGSLTHINYAFALFQKVDDDEWEISWDQTEENDLSDLISEFVGLKDNNPGLSCFLSIGGWSFNDGDTASYWSDMAATSAGRKSWSKSVLSTMVKYGFDGVDLDWEYPVASDRGGSEEDKDNYVKLIKELRSVFDTSGEAYGITFTIPTSYWYLQHFDIETMVGDSGADWVNVMSYDLHGTWDGNSPWTESVLAAHTNLTEIETAMDLLWRNNVDPSKVVLGMGFYGRSFTMDDVTCSTPGCAWSGAGNAGSCTATEGILSYKEIEELLGDSESVLTYDEDAAVSYLVYETDQWISFDTNKTFQQKVDWANDHCLGGVMIWALDQDTYDWQALSALLDVEVDGSNLLEGGSESEVSQKQLATDYSAYTGASCYVSGCFDSGKGQCKTGYSVLDYVHAGAYGVIEKPDDDLCDVGDEGEGQYRLICCPTEAMPEGCAWSGDDTLYGDGLCAGGTSDFCGTGKFELIQDGWTKRTGGTKCVAGARSLCCNSNTELELCSWTDCMGDCSDDLPYEYKYQSEYAGSNLSPDSETCEDLRIYTLGSTAKFCCPTSNTYKNCEWLADDYCTDTCPSDKVLITERQSIVNGNDDTDTMSCSDGYVKLCCDPPESTTNLPVDPAYLFEYPDDDDVSYYYNVEESNNEDATSDDSEDPFALVMITGDTSAYDESLVDQWTFLDDDSEELSKRDTKGKAKKRDMFTNNGDTFSNVVETHRIKCNSPLRYGNETGCQSIFKGGARNTIVKMPDHVGAGPYARVVSLERVASNKRDTTEEEYELTTDYDLAAAAEEDKGAVNFRIDYTNLLEYWDEITDTPAERRRWFGDFSGWLKKMTTITKKEDGSLPLEYEDNVKLFHFQKYCPKLDLTTTLDLDANIHIGLYSQYGYYFEGSILPTPELISAYGYFSIEPAAAILMTLRGEATIQTSSDTVNIISGIGLPGLSIKGLISIGPELDLTGSMDASLSVSGEINAGVSMGFDKTTVYFPNTEGAASDDAEPGSDGDNALTDSKHTYSFEPVLDASLTATGNMALHLTPEVKFGISVLGGQLMEGYVKAGITNTIEMGVSASASTSVSGDSSAEFCYWADYSYRLFIAADISFIDDLAYWGGDYDVYSSDDPLTLVEETCATYSTSDKRKRSTSLVANATASTGCFGGFISCSTTDDDDAMDICTTDDESDESEIDDSCTSLPSLFYNCDYMGASQTFDNLNEDTKGKKADYTFISICENIRNYLNNAPATTPSGQTVVSGASWMQLTYNPGKDSTNRKKACGANKVGDKASSCASTKSAMWPTAVYNAAKKKDKTYKKMAGYSDTISCDEFPFNASEEGGSGAQAECVPAEYQFYQGRINQKVRSIVDTTIDTKWSDSKWSTNSGGKDRKYLVSLIDGGSSTNGENSYLGKYAGSVDKDSDWTIDWIIGGINLMGNSDYSLPVDNCLCRVKTSTVKEVSDGLKVSMWAVTNCAVTFVDPEDLTKRGLDPKDANNWIVKNATLSEGWKRTAFYPDGTPLLDDDETDENAADARDDSTSPPAAMITEAPDLELAEEAVHPSLLLHYVHGISSI</sequence>
<keyword evidence="10 13" id="KW-0326">Glycosidase</keyword>
<dbReference type="PANTHER" id="PTHR11177">
    <property type="entry name" value="CHITINASE"/>
    <property type="match status" value="1"/>
</dbReference>
<dbReference type="Pfam" id="PF00187">
    <property type="entry name" value="Chitin_bind_1"/>
    <property type="match status" value="1"/>
</dbReference>
<comment type="caution">
    <text evidence="12">Lacks conserved residue(s) required for the propagation of feature annotation.</text>
</comment>
<keyword evidence="19" id="KW-1185">Reference proteome</keyword>
<dbReference type="PROSITE" id="PS01095">
    <property type="entry name" value="GH18_1"/>
    <property type="match status" value="1"/>
</dbReference>
<evidence type="ECO:0000256" key="11">
    <source>
        <dbReference type="ARBA" id="ARBA00023326"/>
    </source>
</evidence>
<dbReference type="InterPro" id="IPR050314">
    <property type="entry name" value="Glycosyl_Hydrlase_18"/>
</dbReference>
<dbReference type="InterPro" id="IPR001223">
    <property type="entry name" value="Glyco_hydro18_cat"/>
</dbReference>
<dbReference type="SMART" id="SM00636">
    <property type="entry name" value="Glyco_18"/>
    <property type="match status" value="1"/>
</dbReference>
<evidence type="ECO:0000256" key="3">
    <source>
        <dbReference type="ARBA" id="ARBA00008682"/>
    </source>
</evidence>
<comment type="subcellular location">
    <subcellularLocation>
        <location evidence="2">Secreted</location>
    </subcellularLocation>
</comment>
<keyword evidence="11" id="KW-0624">Polysaccharide degradation</keyword>
<evidence type="ECO:0000256" key="9">
    <source>
        <dbReference type="ARBA" id="ARBA00023277"/>
    </source>
</evidence>
<dbReference type="PANTHER" id="PTHR11177:SF333">
    <property type="entry name" value="CHITINASE"/>
    <property type="match status" value="1"/>
</dbReference>
<evidence type="ECO:0000256" key="5">
    <source>
        <dbReference type="ARBA" id="ARBA00022525"/>
    </source>
</evidence>
<dbReference type="InterPro" id="IPR017853">
    <property type="entry name" value="GH"/>
</dbReference>
<dbReference type="Pfam" id="PF14040">
    <property type="entry name" value="DNase_NucA_NucB"/>
    <property type="match status" value="1"/>
</dbReference>
<keyword evidence="9" id="KW-0119">Carbohydrate metabolism</keyword>
<evidence type="ECO:0000256" key="14">
    <source>
        <dbReference type="SAM" id="MobiDB-lite"/>
    </source>
</evidence>
<dbReference type="Gene3D" id="3.30.60.10">
    <property type="entry name" value="Endochitinase-like"/>
    <property type="match status" value="1"/>
</dbReference>
<dbReference type="InterPro" id="IPR001002">
    <property type="entry name" value="Chitin-bd_1"/>
</dbReference>
<evidence type="ECO:0000256" key="6">
    <source>
        <dbReference type="ARBA" id="ARBA00022669"/>
    </source>
</evidence>
<accession>A0ABR2X949</accession>
<dbReference type="CDD" id="cd00035">
    <property type="entry name" value="ChtBD1"/>
    <property type="match status" value="1"/>
</dbReference>
<dbReference type="PROSITE" id="PS51910">
    <property type="entry name" value="GH18_2"/>
    <property type="match status" value="1"/>
</dbReference>
<dbReference type="Gene3D" id="3.20.20.80">
    <property type="entry name" value="Glycosidases"/>
    <property type="match status" value="1"/>
</dbReference>
<keyword evidence="8" id="KW-0146">Chitin degradation</keyword>
<dbReference type="SUPFAM" id="SSF57016">
    <property type="entry name" value="Plant lectins/antimicrobial peptides"/>
    <property type="match status" value="1"/>
</dbReference>
<gene>
    <name evidence="18" type="ORF">SCAR479_13050</name>
</gene>
<dbReference type="InterPro" id="IPR011583">
    <property type="entry name" value="Chitinase_II/V-like_cat"/>
</dbReference>
<dbReference type="InterPro" id="IPR018371">
    <property type="entry name" value="Chitin-binding_1_CS"/>
</dbReference>
<organism evidence="18 19">
    <name type="scientific">Seiridium cardinale</name>
    <dbReference type="NCBI Taxonomy" id="138064"/>
    <lineage>
        <taxon>Eukaryota</taxon>
        <taxon>Fungi</taxon>
        <taxon>Dikarya</taxon>
        <taxon>Ascomycota</taxon>
        <taxon>Pezizomycotina</taxon>
        <taxon>Sordariomycetes</taxon>
        <taxon>Xylariomycetidae</taxon>
        <taxon>Amphisphaeriales</taxon>
        <taxon>Sporocadaceae</taxon>
        <taxon>Seiridium</taxon>
    </lineage>
</organism>